<evidence type="ECO:0000256" key="1">
    <source>
        <dbReference type="SAM" id="Phobius"/>
    </source>
</evidence>
<feature type="transmembrane region" description="Helical" evidence="1">
    <location>
        <begin position="20"/>
        <end position="37"/>
    </location>
</feature>
<keyword evidence="1" id="KW-1133">Transmembrane helix</keyword>
<dbReference type="KEGG" id="pmm:PMM1363"/>
<evidence type="ECO:0000313" key="3">
    <source>
        <dbReference type="Proteomes" id="UP000001026"/>
    </source>
</evidence>
<dbReference type="STRING" id="59919.PMM1363"/>
<accession>Q7V0A6</accession>
<dbReference type="EMBL" id="BX548174">
    <property type="protein sequence ID" value="CAE19822.1"/>
    <property type="molecule type" value="Genomic_DNA"/>
</dbReference>
<dbReference type="HOGENOM" id="CLU_2480847_0_0_3"/>
<organism evidence="2 3">
    <name type="scientific">Prochlorococcus marinus subsp. pastoris (strain CCMP1986 / NIES-2087 / MED4)</name>
    <dbReference type="NCBI Taxonomy" id="59919"/>
    <lineage>
        <taxon>Bacteria</taxon>
        <taxon>Bacillati</taxon>
        <taxon>Cyanobacteriota</taxon>
        <taxon>Cyanophyceae</taxon>
        <taxon>Synechococcales</taxon>
        <taxon>Prochlorococcaceae</taxon>
        <taxon>Prochlorococcus</taxon>
    </lineage>
</organism>
<evidence type="ECO:0000313" key="2">
    <source>
        <dbReference type="EMBL" id="CAE19822.1"/>
    </source>
</evidence>
<dbReference type="Pfam" id="PF12518">
    <property type="entry name" value="DUF3721"/>
    <property type="match status" value="1"/>
</dbReference>
<name>Q7V0A6_PROMP</name>
<gene>
    <name evidence="2" type="ordered locus">PMM1363</name>
</gene>
<reference evidence="2 3" key="1">
    <citation type="journal article" date="2003" name="Nature">
        <title>Genome divergence in two Prochlorococcus ecotypes reflects oceanic niche differentiation.</title>
        <authorList>
            <person name="Rocap G."/>
            <person name="Larimer F.W."/>
            <person name="Lamerdin J.E."/>
            <person name="Malfatti S."/>
            <person name="Chain P."/>
            <person name="Ahlgren N.A."/>
            <person name="Arellano A."/>
            <person name="Coleman M."/>
            <person name="Hauser L."/>
            <person name="Hess W.R."/>
            <person name="Johnson Z.I."/>
            <person name="Land M.L."/>
            <person name="Lindell D."/>
            <person name="Post A.F."/>
            <person name="Regala W."/>
            <person name="Shah M."/>
            <person name="Shaw S.L."/>
            <person name="Steglich C."/>
            <person name="Sullivan M.B."/>
            <person name="Ting C.S."/>
            <person name="Tolonen A."/>
            <person name="Webb E.A."/>
            <person name="Zinser E.R."/>
            <person name="Chisholm S.W."/>
        </authorList>
    </citation>
    <scope>NUCLEOTIDE SEQUENCE [LARGE SCALE GENOMIC DNA]</scope>
    <source>
        <strain evidence="3">CCMP1986 / NIES-2087 / MED4</strain>
    </source>
</reference>
<dbReference type="Proteomes" id="UP000001026">
    <property type="component" value="Chromosome"/>
</dbReference>
<protein>
    <recommendedName>
        <fullName evidence="4">Gibberellin regulated protein</fullName>
    </recommendedName>
</protein>
<dbReference type="InterPro" id="IPR022196">
    <property type="entry name" value="DUF3721"/>
</dbReference>
<dbReference type="AlphaFoldDB" id="Q7V0A6"/>
<sequence>MVYLIMKNSLKTNLISKLKLINILLIIYGFNLIDIELKAHLRGSYSTESEAKEKAKDLGCSGTFKIKEMWMACESEKDLHKYLRKNK</sequence>
<proteinExistence type="predicted"/>
<keyword evidence="1" id="KW-0812">Transmembrane</keyword>
<evidence type="ECO:0008006" key="4">
    <source>
        <dbReference type="Google" id="ProtNLM"/>
    </source>
</evidence>
<keyword evidence="1" id="KW-0472">Membrane</keyword>